<dbReference type="EMBL" id="FP236843">
    <property type="protein sequence ID" value="CAX58547.1"/>
    <property type="molecule type" value="Genomic_DNA"/>
</dbReference>
<dbReference type="Pfam" id="PF00496">
    <property type="entry name" value="SBP_bac_5"/>
    <property type="match status" value="1"/>
</dbReference>
<sequence length="566" mass="64776">MRQLNRLNQYQRLWQASLGEPQLTSVAEIAGRCICSERHVRTLLGQWQSAGWLRWQAQSGRGKCGQLEFFQSPTQLRTILFQQQLDQGLSHQALELVQIAPEQLNQLLKPFMGGQWLDDRPTLRIPYYRPLDPLNPLDMPGRAEQHLAGQIFSGLTRFQDDRVVADLAHHWQCSEDGLSWFFFLRPQLYWHSGERVTSQQIMQHLQRVIDSPAGAKQLASVKSLSLPQSMCLQIDLHRPDYWLTWRLATVLCLLTHPDDPAIGSGPWKLSHWSPELVRIENHERYYGNQPLMQMVEYWITPQLFDKTLGTSCRHPVQIAIGEQHELSLLRPVSRRISLGFCYLALKQNGALSPAQAQKILALIRSKKVIEELPLEEGLITPSLEMLPGWPVPEISAQEETELPATLNLHYHLPVELHAMAEKLQQVLAEEGCQLRLHFHPAKNWQGYSGLETADIIMGDRLIGEAPAFTLESWLKLDPLWPTLLGEVTHQQLLNTLEQIQCNNVEAERLTGLQQAFHQLMAQSVITPLFNYRYQVSAPPDVEDIALNAWGWFDFSRAWIPPPVTIP</sequence>
<accession>D8MNZ0</accession>
<dbReference type="GeneID" id="90511036"/>
<dbReference type="AlphaFoldDB" id="D8MNZ0"/>
<protein>
    <submittedName>
        <fullName evidence="3">ABC superfamily transporter, permease</fullName>
    </submittedName>
</protein>
<dbReference type="SUPFAM" id="SSF53850">
    <property type="entry name" value="Periplasmic binding protein-like II"/>
    <property type="match status" value="1"/>
</dbReference>
<dbReference type="Proteomes" id="UP000008793">
    <property type="component" value="Chromosome"/>
</dbReference>
<proteinExistence type="predicted"/>
<dbReference type="PANTHER" id="PTHR30290">
    <property type="entry name" value="PERIPLASMIC BINDING COMPONENT OF ABC TRANSPORTER"/>
    <property type="match status" value="1"/>
</dbReference>
<dbReference type="HOGENOM" id="CLU_017028_12_3_6"/>
<dbReference type="InterPro" id="IPR000914">
    <property type="entry name" value="SBP_5_dom"/>
</dbReference>
<dbReference type="STRING" id="634500.EbC_10160"/>
<dbReference type="GO" id="GO:0015833">
    <property type="term" value="P:peptide transport"/>
    <property type="evidence" value="ECO:0007669"/>
    <property type="project" value="TreeGrafter"/>
</dbReference>
<evidence type="ECO:0000259" key="1">
    <source>
        <dbReference type="Pfam" id="PF00496"/>
    </source>
</evidence>
<dbReference type="GO" id="GO:1904680">
    <property type="term" value="F:peptide transmembrane transporter activity"/>
    <property type="evidence" value="ECO:0007669"/>
    <property type="project" value="TreeGrafter"/>
</dbReference>
<name>D8MNZ0_ERWBE</name>
<gene>
    <name evidence="3" type="primary">ybaE</name>
    <name evidence="3" type="ordered locus">EbC_10160</name>
</gene>
<keyword evidence="4" id="KW-1185">Reference proteome</keyword>
<dbReference type="Gene3D" id="3.40.190.10">
    <property type="entry name" value="Periplasmic binding protein-like II"/>
    <property type="match status" value="1"/>
</dbReference>
<dbReference type="Pfam" id="PF12793">
    <property type="entry name" value="SgrR_N"/>
    <property type="match status" value="1"/>
</dbReference>
<dbReference type="eggNOG" id="COG4533">
    <property type="taxonomic scope" value="Bacteria"/>
</dbReference>
<dbReference type="PANTHER" id="PTHR30290:SF19">
    <property type="entry name" value="ABC TRANSPORTER PERIPLASMIC BINDING PROTEIN"/>
    <property type="match status" value="1"/>
</dbReference>
<evidence type="ECO:0000313" key="4">
    <source>
        <dbReference type="Proteomes" id="UP000008793"/>
    </source>
</evidence>
<evidence type="ECO:0000313" key="3">
    <source>
        <dbReference type="EMBL" id="CAX58547.1"/>
    </source>
</evidence>
<reference evidence="3 4" key="1">
    <citation type="journal article" date="2010" name="BMC Genomics">
        <title>Genome comparison of the epiphytic bacteria Erwinia billingiae and E. tasmaniensis with the pear pathogen E. pyrifoliae.</title>
        <authorList>
            <person name="Kube M."/>
            <person name="Migdoll A.M."/>
            <person name="Gehring I."/>
            <person name="Heitmann K."/>
            <person name="Mayer Y."/>
            <person name="Kuhl H."/>
            <person name="Knaust F."/>
            <person name="Geider K."/>
            <person name="Reinhardt R."/>
        </authorList>
    </citation>
    <scope>NUCLEOTIDE SEQUENCE [LARGE SCALE GENOMIC DNA]</scope>
    <source>
        <strain evidence="3 4">Eb661</strain>
    </source>
</reference>
<evidence type="ECO:0000259" key="2">
    <source>
        <dbReference type="Pfam" id="PF12793"/>
    </source>
</evidence>
<dbReference type="RefSeq" id="WP_013201047.1">
    <property type="nucleotide sequence ID" value="NC_014306.1"/>
</dbReference>
<dbReference type="KEGG" id="ebi:EbC_10160"/>
<dbReference type="InterPro" id="IPR039424">
    <property type="entry name" value="SBP_5"/>
</dbReference>
<dbReference type="InterPro" id="IPR025370">
    <property type="entry name" value="SgrR_HTH_N"/>
</dbReference>
<feature type="domain" description="Transcriptional regulator SgrR N-terminal HTH" evidence="2">
    <location>
        <begin position="7"/>
        <end position="116"/>
    </location>
</feature>
<feature type="domain" description="Solute-binding protein family 5" evidence="1">
    <location>
        <begin position="163"/>
        <end position="301"/>
    </location>
</feature>
<organism evidence="4">
    <name type="scientific">Erwinia billingiae (strain Eb661)</name>
    <dbReference type="NCBI Taxonomy" id="634500"/>
    <lineage>
        <taxon>Bacteria</taxon>
        <taxon>Pseudomonadati</taxon>
        <taxon>Pseudomonadota</taxon>
        <taxon>Gammaproteobacteria</taxon>
        <taxon>Enterobacterales</taxon>
        <taxon>Erwiniaceae</taxon>
        <taxon>Erwinia</taxon>
    </lineage>
</organism>